<dbReference type="GO" id="GO:0046872">
    <property type="term" value="F:metal ion binding"/>
    <property type="evidence" value="ECO:0007669"/>
    <property type="project" value="UniProtKB-KW"/>
</dbReference>
<accession>A0A9R1UW54</accession>
<name>A0A9R1UW54_LACSA</name>
<evidence type="ECO:0000259" key="8">
    <source>
        <dbReference type="Pfam" id="PF01435"/>
    </source>
</evidence>
<protein>
    <recommendedName>
        <fullName evidence="8">Peptidase M48 domain-containing protein</fullName>
    </recommendedName>
</protein>
<dbReference type="EMBL" id="NBSK02000008">
    <property type="protein sequence ID" value="KAJ0193950.1"/>
    <property type="molecule type" value="Genomic_DNA"/>
</dbReference>
<dbReference type="AlphaFoldDB" id="A0A9R1UW54"/>
<keyword evidence="2" id="KW-0645">Protease</keyword>
<feature type="domain" description="Peptidase M48" evidence="8">
    <location>
        <begin position="261"/>
        <end position="417"/>
    </location>
</feature>
<sequence>MAWYRRSKLGFDAISRYFTSKVTAPKSIIQNASSVINESNQLSKLTSSANYPLRVSKFSLFQPISVGRSLNSRLYATGYRYYYVDSRQVRHFKPRGFRRWSDDPKNVLIVVLVGSGVGLTVYFGNVETIPYTKRRHLVLLSKNLERTIGESQFKNMKAGFKGKILPAMHPESVRVRLISKDIIEALQRGLKKEQVWTDLNYASESGAASESRGKETLMAMTEETGGGENWPAKDEVLDDMWVDQSRKKGKEKGEKSATGHLEGLNWEVLVVNDHVVNAFCLPGGKIVVFTGLLEHFRTDEEIATIIGHEVAHAVARHAAEQITKNLWFTIGQLILYQFVMPDLVNTMSNLLLKLPFSRRMEIEADYIGLLLMASAGYDPRVAPKVFEKLGQVSGDSALRDYLSTHPSGKRRSKLLSEASVMQEAVAIYREAMAGREIDGFFL</sequence>
<dbReference type="GO" id="GO:0016020">
    <property type="term" value="C:membrane"/>
    <property type="evidence" value="ECO:0000318"/>
    <property type="project" value="GO_Central"/>
</dbReference>
<dbReference type="GO" id="GO:0051603">
    <property type="term" value="P:proteolysis involved in protein catabolic process"/>
    <property type="evidence" value="ECO:0000318"/>
    <property type="project" value="GO_Central"/>
</dbReference>
<dbReference type="PANTHER" id="PTHR22726:SF1">
    <property type="entry name" value="METALLOENDOPEPTIDASE OMA1, MITOCHONDRIAL"/>
    <property type="match status" value="1"/>
</dbReference>
<keyword evidence="10" id="KW-1185">Reference proteome</keyword>
<keyword evidence="4" id="KW-0378">Hydrolase</keyword>
<dbReference type="Gramene" id="rna-gnl|WGS:NBSK|LSAT_8X7961_mrna">
    <property type="protein sequence ID" value="cds-PLY91689.1"/>
    <property type="gene ID" value="gene-LSAT_8X7961"/>
</dbReference>
<comment type="cofactor">
    <cofactor evidence="1">
        <name>Zn(2+)</name>
        <dbReference type="ChEBI" id="CHEBI:29105"/>
    </cofactor>
</comment>
<organism evidence="9 10">
    <name type="scientific">Lactuca sativa</name>
    <name type="common">Garden lettuce</name>
    <dbReference type="NCBI Taxonomy" id="4236"/>
    <lineage>
        <taxon>Eukaryota</taxon>
        <taxon>Viridiplantae</taxon>
        <taxon>Streptophyta</taxon>
        <taxon>Embryophyta</taxon>
        <taxon>Tracheophyta</taxon>
        <taxon>Spermatophyta</taxon>
        <taxon>Magnoliopsida</taxon>
        <taxon>eudicotyledons</taxon>
        <taxon>Gunneridae</taxon>
        <taxon>Pentapetalae</taxon>
        <taxon>asterids</taxon>
        <taxon>campanulids</taxon>
        <taxon>Asterales</taxon>
        <taxon>Asteraceae</taxon>
        <taxon>Cichorioideae</taxon>
        <taxon>Cichorieae</taxon>
        <taxon>Lactucinae</taxon>
        <taxon>Lactuca</taxon>
    </lineage>
</organism>
<reference evidence="9 10" key="1">
    <citation type="journal article" date="2017" name="Nat. Commun.">
        <title>Genome assembly with in vitro proximity ligation data and whole-genome triplication in lettuce.</title>
        <authorList>
            <person name="Reyes-Chin-Wo S."/>
            <person name="Wang Z."/>
            <person name="Yang X."/>
            <person name="Kozik A."/>
            <person name="Arikit S."/>
            <person name="Song C."/>
            <person name="Xia L."/>
            <person name="Froenicke L."/>
            <person name="Lavelle D.O."/>
            <person name="Truco M.J."/>
            <person name="Xia R."/>
            <person name="Zhu S."/>
            <person name="Xu C."/>
            <person name="Xu H."/>
            <person name="Xu X."/>
            <person name="Cox K."/>
            <person name="Korf I."/>
            <person name="Meyers B.C."/>
            <person name="Michelmore R.W."/>
        </authorList>
    </citation>
    <scope>NUCLEOTIDE SEQUENCE [LARGE SCALE GENOMIC DNA]</scope>
    <source>
        <strain evidence="10">cv. Salinas</strain>
        <tissue evidence="9">Seedlings</tissue>
    </source>
</reference>
<dbReference type="Gene3D" id="3.30.2010.10">
    <property type="entry name" value="Metalloproteases ('zincins'), catalytic domain"/>
    <property type="match status" value="1"/>
</dbReference>
<evidence type="ECO:0000313" key="9">
    <source>
        <dbReference type="EMBL" id="KAJ0193950.1"/>
    </source>
</evidence>
<dbReference type="InterPro" id="IPR001915">
    <property type="entry name" value="Peptidase_M48"/>
</dbReference>
<dbReference type="CDD" id="cd07331">
    <property type="entry name" value="M48C_Oma1_like"/>
    <property type="match status" value="1"/>
</dbReference>
<evidence type="ECO:0000256" key="7">
    <source>
        <dbReference type="SAM" id="Phobius"/>
    </source>
</evidence>
<keyword evidence="6" id="KW-0482">Metalloprotease</keyword>
<proteinExistence type="predicted"/>
<dbReference type="Pfam" id="PF01435">
    <property type="entry name" value="Peptidase_M48"/>
    <property type="match status" value="1"/>
</dbReference>
<evidence type="ECO:0000256" key="4">
    <source>
        <dbReference type="ARBA" id="ARBA00022801"/>
    </source>
</evidence>
<dbReference type="Proteomes" id="UP000235145">
    <property type="component" value="Unassembled WGS sequence"/>
</dbReference>
<keyword evidence="7" id="KW-0472">Membrane</keyword>
<gene>
    <name evidence="9" type="ORF">LSAT_V11C800392490</name>
</gene>
<evidence type="ECO:0000256" key="5">
    <source>
        <dbReference type="ARBA" id="ARBA00022833"/>
    </source>
</evidence>
<keyword evidence="7" id="KW-0812">Transmembrane</keyword>
<keyword evidence="3" id="KW-0479">Metal-binding</keyword>
<dbReference type="GO" id="GO:0004222">
    <property type="term" value="F:metalloendopeptidase activity"/>
    <property type="evidence" value="ECO:0000318"/>
    <property type="project" value="GO_Central"/>
</dbReference>
<dbReference type="PANTHER" id="PTHR22726">
    <property type="entry name" value="METALLOENDOPEPTIDASE OMA1"/>
    <property type="match status" value="1"/>
</dbReference>
<evidence type="ECO:0000256" key="2">
    <source>
        <dbReference type="ARBA" id="ARBA00022670"/>
    </source>
</evidence>
<evidence type="ECO:0000256" key="6">
    <source>
        <dbReference type="ARBA" id="ARBA00023049"/>
    </source>
</evidence>
<evidence type="ECO:0000313" key="10">
    <source>
        <dbReference type="Proteomes" id="UP000235145"/>
    </source>
</evidence>
<evidence type="ECO:0000256" key="3">
    <source>
        <dbReference type="ARBA" id="ARBA00022723"/>
    </source>
</evidence>
<feature type="transmembrane region" description="Helical" evidence="7">
    <location>
        <begin position="107"/>
        <end position="124"/>
    </location>
</feature>
<evidence type="ECO:0000256" key="1">
    <source>
        <dbReference type="ARBA" id="ARBA00001947"/>
    </source>
</evidence>
<comment type="caution">
    <text evidence="9">The sequence shown here is derived from an EMBL/GenBank/DDBJ whole genome shotgun (WGS) entry which is preliminary data.</text>
</comment>
<dbReference type="InterPro" id="IPR051156">
    <property type="entry name" value="Mito/Outer_Membr_Metalloprot"/>
</dbReference>
<keyword evidence="5" id="KW-0862">Zinc</keyword>
<keyword evidence="7" id="KW-1133">Transmembrane helix</keyword>
<dbReference type="OrthoDB" id="7464992at2759"/>